<keyword evidence="1" id="KW-0819">tRNA processing</keyword>
<evidence type="ECO:0000256" key="3">
    <source>
        <dbReference type="ARBA" id="ARBA00022833"/>
    </source>
</evidence>
<evidence type="ECO:0000256" key="1">
    <source>
        <dbReference type="ARBA" id="ARBA00022694"/>
    </source>
</evidence>
<organism evidence="6 7">
    <name type="scientific">Humicola insolens</name>
    <name type="common">Soft-rot fungus</name>
    <dbReference type="NCBI Taxonomy" id="85995"/>
    <lineage>
        <taxon>Eukaryota</taxon>
        <taxon>Fungi</taxon>
        <taxon>Dikarya</taxon>
        <taxon>Ascomycota</taxon>
        <taxon>Pezizomycotina</taxon>
        <taxon>Sordariomycetes</taxon>
        <taxon>Sordariomycetidae</taxon>
        <taxon>Sordariales</taxon>
        <taxon>Chaetomiaceae</taxon>
        <taxon>Mycothermus</taxon>
    </lineage>
</organism>
<evidence type="ECO:0000256" key="4">
    <source>
        <dbReference type="ARBA" id="ARBA00038402"/>
    </source>
</evidence>
<dbReference type="PANTHER" id="PTHR14742">
    <property type="entry name" value="RIBONUCLEASE P SUBUNIT P21"/>
    <property type="match status" value="1"/>
</dbReference>
<reference evidence="6 7" key="1">
    <citation type="journal article" date="2024" name="Commun. Biol.">
        <title>Comparative genomic analysis of thermophilic fungi reveals convergent evolutionary adaptations and gene losses.</title>
        <authorList>
            <person name="Steindorff A.S."/>
            <person name="Aguilar-Pontes M.V."/>
            <person name="Robinson A.J."/>
            <person name="Andreopoulos B."/>
            <person name="LaButti K."/>
            <person name="Kuo A."/>
            <person name="Mondo S."/>
            <person name="Riley R."/>
            <person name="Otillar R."/>
            <person name="Haridas S."/>
            <person name="Lipzen A."/>
            <person name="Grimwood J."/>
            <person name="Schmutz J."/>
            <person name="Clum A."/>
            <person name="Reid I.D."/>
            <person name="Moisan M.C."/>
            <person name="Butler G."/>
            <person name="Nguyen T.T.M."/>
            <person name="Dewar K."/>
            <person name="Conant G."/>
            <person name="Drula E."/>
            <person name="Henrissat B."/>
            <person name="Hansel C."/>
            <person name="Singer S."/>
            <person name="Hutchinson M.I."/>
            <person name="de Vries R.P."/>
            <person name="Natvig D.O."/>
            <person name="Powell A.J."/>
            <person name="Tsang A."/>
            <person name="Grigoriev I.V."/>
        </authorList>
    </citation>
    <scope>NUCLEOTIDE SEQUENCE [LARGE SCALE GENOMIC DNA]</scope>
    <source>
        <strain evidence="6 7">CBS 620.91</strain>
    </source>
</reference>
<evidence type="ECO:0000256" key="2">
    <source>
        <dbReference type="ARBA" id="ARBA00022723"/>
    </source>
</evidence>
<name>A0ABR3VG90_HUMIN</name>
<gene>
    <name evidence="6" type="ORF">VTJ49DRAFT_297</name>
</gene>
<dbReference type="Proteomes" id="UP001583172">
    <property type="component" value="Unassembled WGS sequence"/>
</dbReference>
<protein>
    <submittedName>
        <fullName evidence="6">Uncharacterized protein</fullName>
    </submittedName>
</protein>
<feature type="compositionally biased region" description="Low complexity" evidence="5">
    <location>
        <begin position="47"/>
        <end position="63"/>
    </location>
</feature>
<evidence type="ECO:0000256" key="5">
    <source>
        <dbReference type="SAM" id="MobiDB-lite"/>
    </source>
</evidence>
<dbReference type="Gene3D" id="6.20.50.20">
    <property type="match status" value="1"/>
</dbReference>
<comment type="caution">
    <text evidence="6">The sequence shown here is derived from an EMBL/GenBank/DDBJ whole genome shotgun (WGS) entry which is preliminary data.</text>
</comment>
<accession>A0ABR3VG90</accession>
<dbReference type="PANTHER" id="PTHR14742:SF0">
    <property type="entry name" value="RIBONUCLEASE P PROTEIN SUBUNIT P21"/>
    <property type="match status" value="1"/>
</dbReference>
<feature type="region of interest" description="Disordered" evidence="5">
    <location>
        <begin position="32"/>
        <end position="66"/>
    </location>
</feature>
<comment type="similarity">
    <text evidence="4">Belongs to the eukaryotic/archaeal RNase P protein component 4 family.</text>
</comment>
<feature type="region of interest" description="Disordered" evidence="5">
    <location>
        <begin position="143"/>
        <end position="175"/>
    </location>
</feature>
<keyword evidence="2" id="KW-0479">Metal-binding</keyword>
<evidence type="ECO:0000313" key="7">
    <source>
        <dbReference type="Proteomes" id="UP001583172"/>
    </source>
</evidence>
<proteinExistence type="inferred from homology"/>
<keyword evidence="3" id="KW-0862">Zinc</keyword>
<dbReference type="EMBL" id="JAZGSY010000106">
    <property type="protein sequence ID" value="KAL1840610.1"/>
    <property type="molecule type" value="Genomic_DNA"/>
</dbReference>
<dbReference type="InterPro" id="IPR007175">
    <property type="entry name" value="Rpr2/Snm1/Rpp21"/>
</dbReference>
<dbReference type="Pfam" id="PF04032">
    <property type="entry name" value="Rpr2"/>
    <property type="match status" value="1"/>
</dbReference>
<sequence length="175" mass="19105">MAKGKGSNAVQNRAIYSRLSFLQQAAVMLSTLGSSPSSDINDDSKPTDGPSSSSSQPCPTSNDPRAEKSLDALSRRLTTDLRAVSLKTRIRLQPAVKQTMCKFCDSVLIEGQSCTSAVENRSKGARKPWADVLVRRCHTCGRERRYPVSAPRPKRKTERNGVGAKQLPSEQEKKG</sequence>
<keyword evidence="7" id="KW-1185">Reference proteome</keyword>
<evidence type="ECO:0000313" key="6">
    <source>
        <dbReference type="EMBL" id="KAL1840610.1"/>
    </source>
</evidence>